<dbReference type="SUPFAM" id="SSF55190">
    <property type="entry name" value="Arginyl-tRNA synthetase (ArgRS), N-terminal 'additional' domain"/>
    <property type="match status" value="1"/>
</dbReference>
<comment type="catalytic activity">
    <reaction evidence="9">
        <text>tRNA(Arg) + L-arginine + ATP = L-arginyl-tRNA(Arg) + AMP + diphosphate</text>
        <dbReference type="Rhea" id="RHEA:20301"/>
        <dbReference type="Rhea" id="RHEA-COMP:9658"/>
        <dbReference type="Rhea" id="RHEA-COMP:9673"/>
        <dbReference type="ChEBI" id="CHEBI:30616"/>
        <dbReference type="ChEBI" id="CHEBI:32682"/>
        <dbReference type="ChEBI" id="CHEBI:33019"/>
        <dbReference type="ChEBI" id="CHEBI:78442"/>
        <dbReference type="ChEBI" id="CHEBI:78513"/>
        <dbReference type="ChEBI" id="CHEBI:456215"/>
        <dbReference type="EC" id="6.1.1.19"/>
    </reaction>
</comment>
<organism evidence="13">
    <name type="scientific">Albugo laibachii Nc14</name>
    <dbReference type="NCBI Taxonomy" id="890382"/>
    <lineage>
        <taxon>Eukaryota</taxon>
        <taxon>Sar</taxon>
        <taxon>Stramenopiles</taxon>
        <taxon>Oomycota</taxon>
        <taxon>Peronosporomycetes</taxon>
        <taxon>Albuginales</taxon>
        <taxon>Albuginaceae</taxon>
        <taxon>Albugo</taxon>
    </lineage>
</organism>
<dbReference type="InterPro" id="IPR014729">
    <property type="entry name" value="Rossmann-like_a/b/a_fold"/>
</dbReference>
<evidence type="ECO:0000313" key="13">
    <source>
        <dbReference type="EMBL" id="CCA20800.1"/>
    </source>
</evidence>
<dbReference type="Pfam" id="PF00750">
    <property type="entry name" value="tRNA-synt_1d"/>
    <property type="match status" value="1"/>
</dbReference>
<evidence type="ECO:0000256" key="8">
    <source>
        <dbReference type="ARBA" id="ARBA00033033"/>
    </source>
</evidence>
<dbReference type="FunFam" id="1.10.730.10:FF:000006">
    <property type="entry name" value="Arginyl-tRNA synthetase 2, mitochondrial"/>
    <property type="match status" value="1"/>
</dbReference>
<evidence type="ECO:0000256" key="5">
    <source>
        <dbReference type="ARBA" id="ARBA00022840"/>
    </source>
</evidence>
<feature type="domain" description="Arginyl tRNA synthetase N-terminal" evidence="12">
    <location>
        <begin position="57"/>
        <end position="148"/>
    </location>
</feature>
<dbReference type="Gene3D" id="3.40.50.620">
    <property type="entry name" value="HUPs"/>
    <property type="match status" value="1"/>
</dbReference>
<dbReference type="InterPro" id="IPR035684">
    <property type="entry name" value="ArgRS_core"/>
</dbReference>
<dbReference type="InterPro" id="IPR001412">
    <property type="entry name" value="aa-tRNA-synth_I_CS"/>
</dbReference>
<evidence type="ECO:0000259" key="11">
    <source>
        <dbReference type="SMART" id="SM00836"/>
    </source>
</evidence>
<dbReference type="HOGENOM" id="CLU_006406_5_1_1"/>
<evidence type="ECO:0000256" key="1">
    <source>
        <dbReference type="ARBA" id="ARBA00005594"/>
    </source>
</evidence>
<comment type="similarity">
    <text evidence="1 10">Belongs to the class-I aminoacyl-tRNA synthetase family.</text>
</comment>
<dbReference type="GO" id="GO:0004814">
    <property type="term" value="F:arginine-tRNA ligase activity"/>
    <property type="evidence" value="ECO:0007669"/>
    <property type="project" value="UniProtKB-EC"/>
</dbReference>
<dbReference type="PANTHER" id="PTHR11956">
    <property type="entry name" value="ARGINYL-TRNA SYNTHETASE"/>
    <property type="match status" value="1"/>
</dbReference>
<dbReference type="Gene3D" id="3.30.1360.70">
    <property type="entry name" value="Arginyl tRNA synthetase N-terminal domain"/>
    <property type="match status" value="1"/>
</dbReference>
<keyword evidence="4 10" id="KW-0547">Nucleotide-binding</keyword>
<dbReference type="AlphaFoldDB" id="F0WHS5"/>
<name>F0WHS5_9STRA</name>
<evidence type="ECO:0000256" key="7">
    <source>
        <dbReference type="ARBA" id="ARBA00023146"/>
    </source>
</evidence>
<accession>F0WHS5</accession>
<dbReference type="SMART" id="SM01016">
    <property type="entry name" value="Arg_tRNA_synt_N"/>
    <property type="match status" value="1"/>
</dbReference>
<dbReference type="InterPro" id="IPR005148">
    <property type="entry name" value="Arg-tRNA-synth_N"/>
</dbReference>
<keyword evidence="6 10" id="KW-0648">Protein biosynthesis</keyword>
<dbReference type="Pfam" id="PF03485">
    <property type="entry name" value="Arg_tRNA_synt_N"/>
    <property type="match status" value="1"/>
</dbReference>
<dbReference type="PRINTS" id="PR01038">
    <property type="entry name" value="TRNASYNTHARG"/>
</dbReference>
<dbReference type="GO" id="GO:0005524">
    <property type="term" value="F:ATP binding"/>
    <property type="evidence" value="ECO:0007669"/>
    <property type="project" value="UniProtKB-KW"/>
</dbReference>
<keyword evidence="7 10" id="KW-0030">Aminoacyl-tRNA synthetase</keyword>
<dbReference type="PANTHER" id="PTHR11956:SF5">
    <property type="entry name" value="ARGININE--TRNA LIGASE, CYTOPLASMIC"/>
    <property type="match status" value="1"/>
</dbReference>
<evidence type="ECO:0000256" key="4">
    <source>
        <dbReference type="ARBA" id="ARBA00022741"/>
    </source>
</evidence>
<dbReference type="InterPro" id="IPR001278">
    <property type="entry name" value="Arg-tRNA-ligase"/>
</dbReference>
<dbReference type="PROSITE" id="PS00178">
    <property type="entry name" value="AA_TRNA_LIGASE_I"/>
    <property type="match status" value="1"/>
</dbReference>
<dbReference type="EMBL" id="FR824148">
    <property type="protein sequence ID" value="CCA20800.1"/>
    <property type="molecule type" value="Genomic_DNA"/>
</dbReference>
<keyword evidence="5 10" id="KW-0067">ATP-binding</keyword>
<reference evidence="13" key="1">
    <citation type="journal article" date="2011" name="PLoS Biol.">
        <title>Gene gain and loss during evolution of obligate parasitism in the white rust pathogen of Arabidopsis thaliana.</title>
        <authorList>
            <person name="Kemen E."/>
            <person name="Gardiner A."/>
            <person name="Schultz-Larsen T."/>
            <person name="Kemen A.C."/>
            <person name="Balmuth A.L."/>
            <person name="Robert-Seilaniantz A."/>
            <person name="Bailey K."/>
            <person name="Holub E."/>
            <person name="Studholme D.J."/>
            <person name="Maclean D."/>
            <person name="Jones J.D."/>
        </authorList>
    </citation>
    <scope>NUCLEOTIDE SEQUENCE</scope>
</reference>
<sequence length="652" mass="73915">MPKSSVHSINIRTTFMHQWWPMGFLVRDFQHRLRLQNSFSLQTRTLHNNLPSHSIIQAISRLLSQSLSSINDASISREKLTPQLGIRRSTQPKIDFQSNIALILAHSSPYNALQPSEIAHKLLENLPSEPRILQAASVSPAGFLNFTLCDRFLARFVHEMASHNEPQHSEESRSILVDFASPNYGKKLHVGHLRSSVIGDTICNLLEYRGHKVARVSHSGDLGSAMATLLASIVTEKESYALMRNDSQLAAMYERGKMQLARDKTGGFTSLVKHIVLLLQQPENPSSTFHRDILAMWRHICALSQDSYQRIFERLNVSVENRPESSYIRMIHPVLEDLKSRGIITRSQGADCIFVSPQLPPLIVRKKDGGFLYATIDLACLYCRLFGSEIDATRYNEIIYVTDQSQSLHFQQLFLAAQRAEWIGKSSKVELHHVAFGLVLGSDGSKLSSRNGAFDYLEDLLDTAAIECQNRSILPSNELEKRAGKELFCRIGDAAVRYFELSQQRTRDYKFTWDQALSFKGNTGVYLLYACARLEGILRKLHQELDYEVLSREKSTKELLTASSAHWQSSERALALILAQMEDEVSTATTHLTPHTLCEYLYRVASHFHAFYEDCRVVGVPEMEARLCLCALTWKILTRGLHLLGIEPVDRM</sequence>
<evidence type="ECO:0000256" key="10">
    <source>
        <dbReference type="RuleBase" id="RU363038"/>
    </source>
</evidence>
<protein>
    <recommendedName>
        <fullName evidence="2">arginine--tRNA ligase</fullName>
        <ecNumber evidence="2">6.1.1.19</ecNumber>
    </recommendedName>
    <alternativeName>
        <fullName evidence="8">Arginyl-tRNA synthetase</fullName>
    </alternativeName>
</protein>
<evidence type="ECO:0000256" key="3">
    <source>
        <dbReference type="ARBA" id="ARBA00022598"/>
    </source>
</evidence>
<dbReference type="Gene3D" id="1.10.730.10">
    <property type="entry name" value="Isoleucyl-tRNA Synthetase, Domain 1"/>
    <property type="match status" value="1"/>
</dbReference>
<gene>
    <name evidence="13" type="primary">AlNc14C103G6132</name>
    <name evidence="13" type="ORF">ALNC14_069430</name>
</gene>
<dbReference type="SMART" id="SM00836">
    <property type="entry name" value="DALR_1"/>
    <property type="match status" value="1"/>
</dbReference>
<dbReference type="GO" id="GO:0005737">
    <property type="term" value="C:cytoplasm"/>
    <property type="evidence" value="ECO:0007669"/>
    <property type="project" value="InterPro"/>
</dbReference>
<feature type="domain" description="DALR anticodon binding" evidence="11">
    <location>
        <begin position="527"/>
        <end position="652"/>
    </location>
</feature>
<evidence type="ECO:0000256" key="9">
    <source>
        <dbReference type="ARBA" id="ARBA00049339"/>
    </source>
</evidence>
<dbReference type="Pfam" id="PF05746">
    <property type="entry name" value="DALR_1"/>
    <property type="match status" value="1"/>
</dbReference>
<reference evidence="13" key="2">
    <citation type="submission" date="2011-02" db="EMBL/GenBank/DDBJ databases">
        <authorList>
            <person name="MacLean D."/>
        </authorList>
    </citation>
    <scope>NUCLEOTIDE SEQUENCE</scope>
</reference>
<dbReference type="InterPro" id="IPR008909">
    <property type="entry name" value="DALR_anticod-bd"/>
</dbReference>
<evidence type="ECO:0000259" key="12">
    <source>
        <dbReference type="SMART" id="SM01016"/>
    </source>
</evidence>
<dbReference type="SUPFAM" id="SSF47323">
    <property type="entry name" value="Anticodon-binding domain of a subclass of class I aminoacyl-tRNA synthetases"/>
    <property type="match status" value="1"/>
</dbReference>
<dbReference type="InterPro" id="IPR036695">
    <property type="entry name" value="Arg-tRNA-synth_N_sf"/>
</dbReference>
<evidence type="ECO:0000256" key="6">
    <source>
        <dbReference type="ARBA" id="ARBA00022917"/>
    </source>
</evidence>
<dbReference type="EC" id="6.1.1.19" evidence="2"/>
<dbReference type="NCBIfam" id="TIGR00456">
    <property type="entry name" value="argS"/>
    <property type="match status" value="1"/>
</dbReference>
<keyword evidence="3 10" id="KW-0436">Ligase</keyword>
<proteinExistence type="inferred from homology"/>
<dbReference type="InterPro" id="IPR009080">
    <property type="entry name" value="tRNAsynth_Ia_anticodon-bd"/>
</dbReference>
<dbReference type="GO" id="GO:0006420">
    <property type="term" value="P:arginyl-tRNA aminoacylation"/>
    <property type="evidence" value="ECO:0007669"/>
    <property type="project" value="InterPro"/>
</dbReference>
<evidence type="ECO:0000256" key="2">
    <source>
        <dbReference type="ARBA" id="ARBA00012837"/>
    </source>
</evidence>
<dbReference type="SUPFAM" id="SSF52374">
    <property type="entry name" value="Nucleotidylyl transferase"/>
    <property type="match status" value="1"/>
</dbReference>